<dbReference type="AlphaFoldDB" id="E6UHC5"/>
<proteinExistence type="predicted"/>
<protein>
    <recommendedName>
        <fullName evidence="3">DUF600 family protein</fullName>
    </recommendedName>
</protein>
<evidence type="ECO:0000313" key="2">
    <source>
        <dbReference type="Proteomes" id="UP000006919"/>
    </source>
</evidence>
<dbReference type="InterPro" id="IPR036170">
    <property type="entry name" value="YezG-like_sf"/>
</dbReference>
<organism evidence="1 2">
    <name type="scientific">Ruminococcus albus (strain ATCC 27210 / DSM 20455 / JCM 14654 / NCDO 2250 / 7)</name>
    <dbReference type="NCBI Taxonomy" id="697329"/>
    <lineage>
        <taxon>Bacteria</taxon>
        <taxon>Bacillati</taxon>
        <taxon>Bacillota</taxon>
        <taxon>Clostridia</taxon>
        <taxon>Eubacteriales</taxon>
        <taxon>Oscillospiraceae</taxon>
        <taxon>Ruminococcus</taxon>
    </lineage>
</organism>
<dbReference type="HOGENOM" id="CLU_1766662_0_0_9"/>
<accession>E6UHC5</accession>
<dbReference type="Pfam" id="PF04634">
    <property type="entry name" value="YezG-like"/>
    <property type="match status" value="1"/>
</dbReference>
<name>E6UHC5_RUMA7</name>
<dbReference type="STRING" id="697329.Rumal_2733"/>
<dbReference type="Proteomes" id="UP000006919">
    <property type="component" value="Chromosome"/>
</dbReference>
<dbReference type="KEGG" id="ral:Rumal_2733"/>
<dbReference type="Gene3D" id="3.30.500.20">
    <property type="entry name" value="BH3703-like domains"/>
    <property type="match status" value="1"/>
</dbReference>
<dbReference type="SUPFAM" id="SSF160424">
    <property type="entry name" value="BH3703-like"/>
    <property type="match status" value="1"/>
</dbReference>
<sequence length="147" mass="17875">MYKIESAQKELCEYLISIMPVEWKRICYYSECTTGSRTSWIALIEEKTGRICTQEAFWKRYTSYPYDEMKAYVMLNKLTRNLYNAYLEKFGEDKIWCTYYLTIESDYTFHVDFGYEMPEGDIVEQHDAVFEKFFNTKYEYLEGKYPY</sequence>
<gene>
    <name evidence="1" type="ordered locus">Rumal_2733</name>
</gene>
<dbReference type="InterPro" id="IPR006728">
    <property type="entry name" value="YezG-like"/>
</dbReference>
<dbReference type="RefSeq" id="WP_013499319.1">
    <property type="nucleotide sequence ID" value="NC_014833.1"/>
</dbReference>
<evidence type="ECO:0008006" key="3">
    <source>
        <dbReference type="Google" id="ProtNLM"/>
    </source>
</evidence>
<dbReference type="EMBL" id="CP002403">
    <property type="protein sequence ID" value="ADU23203.1"/>
    <property type="molecule type" value="Genomic_DNA"/>
</dbReference>
<reference evidence="1 2" key="1">
    <citation type="journal article" date="2011" name="J. Bacteriol.">
        <title>Complete genome of the cellulolytic ruminal bacterium Ruminococcus albus 7.</title>
        <authorList>
            <person name="Suen G."/>
            <person name="Stevenson D.M."/>
            <person name="Bruce D.C."/>
            <person name="Chertkov O."/>
            <person name="Copeland A."/>
            <person name="Cheng J.F."/>
            <person name="Detter C."/>
            <person name="Detter J.C."/>
            <person name="Goodwin L.A."/>
            <person name="Han C.S."/>
            <person name="Hauser L.J."/>
            <person name="Ivanova N.N."/>
            <person name="Kyrpides N.C."/>
            <person name="Land M.L."/>
            <person name="Lapidus A."/>
            <person name="Lucas S."/>
            <person name="Ovchinnikova G."/>
            <person name="Pitluck S."/>
            <person name="Tapia R."/>
            <person name="Woyke T."/>
            <person name="Boyum J."/>
            <person name="Mead D."/>
            <person name="Weimer P.J."/>
        </authorList>
    </citation>
    <scope>NUCLEOTIDE SEQUENCE [LARGE SCALE GENOMIC DNA]</scope>
    <source>
        <strain evidence="2">ATCC 27210 / DSM 20455 / JCM 14654 / NCDO 2250 / 7</strain>
    </source>
</reference>
<evidence type="ECO:0000313" key="1">
    <source>
        <dbReference type="EMBL" id="ADU23203.1"/>
    </source>
</evidence>